<comment type="function">
    <text evidence="1 6">Catalyzes the insertion of molybdate into adenylated molybdopterin with the concomitant release of AMP.</text>
</comment>
<dbReference type="Gene3D" id="3.90.105.10">
    <property type="entry name" value="Molybdopterin biosynthesis moea protein, domain 2"/>
    <property type="match status" value="1"/>
</dbReference>
<comment type="cofactor">
    <cofactor evidence="6">
        <name>Mg(2+)</name>
        <dbReference type="ChEBI" id="CHEBI:18420"/>
    </cofactor>
</comment>
<evidence type="ECO:0000256" key="2">
    <source>
        <dbReference type="ARBA" id="ARBA00005046"/>
    </source>
</evidence>
<evidence type="ECO:0000256" key="3">
    <source>
        <dbReference type="ARBA" id="ARBA00010763"/>
    </source>
</evidence>
<dbReference type="PANTHER" id="PTHR10192">
    <property type="entry name" value="MOLYBDOPTERIN BIOSYNTHESIS PROTEIN"/>
    <property type="match status" value="1"/>
</dbReference>
<proteinExistence type="inferred from homology"/>
<keyword evidence="6 9" id="KW-0808">Transferase</keyword>
<accession>A0A2W5MDY9</accession>
<evidence type="ECO:0000256" key="5">
    <source>
        <dbReference type="ARBA" id="ARBA00047317"/>
    </source>
</evidence>
<keyword evidence="6" id="KW-0460">Magnesium</keyword>
<gene>
    <name evidence="9" type="ORF">DI565_05215</name>
</gene>
<evidence type="ECO:0000313" key="10">
    <source>
        <dbReference type="Proteomes" id="UP000249577"/>
    </source>
</evidence>
<keyword evidence="4 6" id="KW-0501">Molybdenum cofactor biosynthesis</keyword>
<dbReference type="NCBIfam" id="TIGR00177">
    <property type="entry name" value="molyb_syn"/>
    <property type="match status" value="1"/>
</dbReference>
<dbReference type="InterPro" id="IPR036135">
    <property type="entry name" value="MoeA_linker/N_sf"/>
</dbReference>
<evidence type="ECO:0000256" key="1">
    <source>
        <dbReference type="ARBA" id="ARBA00002901"/>
    </source>
</evidence>
<dbReference type="CDD" id="cd00887">
    <property type="entry name" value="MoeA"/>
    <property type="match status" value="1"/>
</dbReference>
<dbReference type="InterPro" id="IPR038987">
    <property type="entry name" value="MoeA-like"/>
</dbReference>
<dbReference type="Gene3D" id="3.40.980.10">
    <property type="entry name" value="MoaB/Mog-like domain"/>
    <property type="match status" value="1"/>
</dbReference>
<evidence type="ECO:0000256" key="6">
    <source>
        <dbReference type="RuleBase" id="RU365090"/>
    </source>
</evidence>
<protein>
    <recommendedName>
        <fullName evidence="6">Molybdopterin molybdenumtransferase</fullName>
        <ecNumber evidence="6">2.10.1.1</ecNumber>
    </recommendedName>
</protein>
<dbReference type="InterPro" id="IPR005111">
    <property type="entry name" value="MoeA_C_domain_IV"/>
</dbReference>
<dbReference type="Pfam" id="PF03453">
    <property type="entry name" value="MoeA_N"/>
    <property type="match status" value="1"/>
</dbReference>
<dbReference type="SMART" id="SM00852">
    <property type="entry name" value="MoCF_biosynth"/>
    <property type="match status" value="1"/>
</dbReference>
<feature type="domain" description="MoaB/Mog" evidence="8">
    <location>
        <begin position="195"/>
        <end position="333"/>
    </location>
</feature>
<evidence type="ECO:0000256" key="7">
    <source>
        <dbReference type="SAM" id="MobiDB-lite"/>
    </source>
</evidence>
<dbReference type="SUPFAM" id="SSF53218">
    <property type="entry name" value="Molybdenum cofactor biosynthesis proteins"/>
    <property type="match status" value="1"/>
</dbReference>
<dbReference type="GO" id="GO:0046872">
    <property type="term" value="F:metal ion binding"/>
    <property type="evidence" value="ECO:0007669"/>
    <property type="project" value="UniProtKB-UniRule"/>
</dbReference>
<organism evidence="9 10">
    <name type="scientific">Ancylobacter novellus</name>
    <name type="common">Thiobacillus novellus</name>
    <dbReference type="NCBI Taxonomy" id="921"/>
    <lineage>
        <taxon>Bacteria</taxon>
        <taxon>Pseudomonadati</taxon>
        <taxon>Pseudomonadota</taxon>
        <taxon>Alphaproteobacteria</taxon>
        <taxon>Hyphomicrobiales</taxon>
        <taxon>Xanthobacteraceae</taxon>
        <taxon>Ancylobacter</taxon>
    </lineage>
</organism>
<dbReference type="InterPro" id="IPR036688">
    <property type="entry name" value="MoeA_C_domain_IV_sf"/>
</dbReference>
<comment type="catalytic activity">
    <reaction evidence="5">
        <text>adenylyl-molybdopterin + molybdate = Mo-molybdopterin + AMP + H(+)</text>
        <dbReference type="Rhea" id="RHEA:35047"/>
        <dbReference type="ChEBI" id="CHEBI:15378"/>
        <dbReference type="ChEBI" id="CHEBI:36264"/>
        <dbReference type="ChEBI" id="CHEBI:62727"/>
        <dbReference type="ChEBI" id="CHEBI:71302"/>
        <dbReference type="ChEBI" id="CHEBI:456215"/>
        <dbReference type="EC" id="2.10.1.1"/>
    </reaction>
</comment>
<evidence type="ECO:0000259" key="8">
    <source>
        <dbReference type="SMART" id="SM00852"/>
    </source>
</evidence>
<comment type="caution">
    <text evidence="9">The sequence shown here is derived from an EMBL/GenBank/DDBJ whole genome shotgun (WGS) entry which is preliminary data.</text>
</comment>
<dbReference type="UniPathway" id="UPA00344"/>
<evidence type="ECO:0000313" key="9">
    <source>
        <dbReference type="EMBL" id="PZQ18107.1"/>
    </source>
</evidence>
<dbReference type="GO" id="GO:0005829">
    <property type="term" value="C:cytosol"/>
    <property type="evidence" value="ECO:0007669"/>
    <property type="project" value="TreeGrafter"/>
</dbReference>
<dbReference type="AlphaFoldDB" id="A0A2W5MDY9"/>
<keyword evidence="6" id="KW-0479">Metal-binding</keyword>
<dbReference type="Pfam" id="PF03454">
    <property type="entry name" value="MoeA_C"/>
    <property type="match status" value="1"/>
</dbReference>
<dbReference type="PANTHER" id="PTHR10192:SF5">
    <property type="entry name" value="GEPHYRIN"/>
    <property type="match status" value="1"/>
</dbReference>
<dbReference type="EC" id="2.10.1.1" evidence="6"/>
<reference evidence="9 10" key="1">
    <citation type="submission" date="2017-08" db="EMBL/GenBank/DDBJ databases">
        <title>Infants hospitalized years apart are colonized by the same room-sourced microbial strains.</title>
        <authorList>
            <person name="Brooks B."/>
            <person name="Olm M.R."/>
            <person name="Firek B.A."/>
            <person name="Baker R."/>
            <person name="Thomas B.C."/>
            <person name="Morowitz M.J."/>
            <person name="Banfield J.F."/>
        </authorList>
    </citation>
    <scope>NUCLEOTIDE SEQUENCE [LARGE SCALE GENOMIC DNA]</scope>
    <source>
        <strain evidence="9">S2_005_003_R2_43</strain>
    </source>
</reference>
<dbReference type="Proteomes" id="UP000249577">
    <property type="component" value="Unassembled WGS sequence"/>
</dbReference>
<feature type="region of interest" description="Disordered" evidence="7">
    <location>
        <begin position="1"/>
        <end position="20"/>
    </location>
</feature>
<sequence length="425" mass="42728">MSKTGAALREADPCAEPRSGKDRLLGVEDAQALAAALVTAPVGVERAALAGLGGRVSAEDVVSPTPLPPFDHSAMDGYAVASSGREHVVRARLAAGSGGARATLMPGEAARIMTGAPVPPGAVAVVMQERVSASGERILLETAVEPGANIRRRGEDVAVGDVVVPAGVRLDARHVAILAAAGVADIAVRRRAVVGLMSTGDELVRPGRPLGPGMIHDANRPMLAALLAQPAVEAVDLGVAPDDREELASLVADAALRCDMIVTSGATSVGEEDHLAAAVLAAGGRLDLARVAIKPGKPVIAGHVGRAVLIGLPGNPFAALVAWLLVGRVALERLAGLAPKPLAPLSALAGFSQKGPGGRTEFAPAKLVGVGKGGLPVIEKLGRGGSARLAPLIAADGLAVIAAGRDEVRKGDMVGFLPFEAAAEL</sequence>
<dbReference type="Gene3D" id="2.170.190.11">
    <property type="entry name" value="Molybdopterin biosynthesis moea protein, domain 3"/>
    <property type="match status" value="1"/>
</dbReference>
<dbReference type="GO" id="GO:0006777">
    <property type="term" value="P:Mo-molybdopterin cofactor biosynthetic process"/>
    <property type="evidence" value="ECO:0007669"/>
    <property type="project" value="UniProtKB-UniRule"/>
</dbReference>
<dbReference type="InterPro" id="IPR001453">
    <property type="entry name" value="MoaB/Mog_dom"/>
</dbReference>
<dbReference type="SUPFAM" id="SSF63867">
    <property type="entry name" value="MoeA C-terminal domain-like"/>
    <property type="match status" value="1"/>
</dbReference>
<dbReference type="Pfam" id="PF00994">
    <property type="entry name" value="MoCF_biosynth"/>
    <property type="match status" value="1"/>
</dbReference>
<dbReference type="NCBIfam" id="NF045515">
    <property type="entry name" value="Glp_gephyrin"/>
    <property type="match status" value="1"/>
</dbReference>
<dbReference type="InterPro" id="IPR005110">
    <property type="entry name" value="MoeA_linker/N"/>
</dbReference>
<comment type="pathway">
    <text evidence="2 6">Cofactor biosynthesis; molybdopterin biosynthesis.</text>
</comment>
<evidence type="ECO:0000256" key="4">
    <source>
        <dbReference type="ARBA" id="ARBA00023150"/>
    </source>
</evidence>
<dbReference type="Gene3D" id="2.40.340.10">
    <property type="entry name" value="MoeA, C-terminal, domain IV"/>
    <property type="match status" value="1"/>
</dbReference>
<dbReference type="SUPFAM" id="SSF63882">
    <property type="entry name" value="MoeA N-terminal region -like"/>
    <property type="match status" value="1"/>
</dbReference>
<keyword evidence="6" id="KW-0500">Molybdenum</keyword>
<name>A0A2W5MDY9_ANCNO</name>
<dbReference type="EMBL" id="QFPN01000002">
    <property type="protein sequence ID" value="PZQ18107.1"/>
    <property type="molecule type" value="Genomic_DNA"/>
</dbReference>
<dbReference type="GO" id="GO:0061599">
    <property type="term" value="F:molybdopterin molybdotransferase activity"/>
    <property type="evidence" value="ECO:0007669"/>
    <property type="project" value="UniProtKB-UniRule"/>
</dbReference>
<comment type="similarity">
    <text evidence="3 6">Belongs to the MoeA family.</text>
</comment>
<dbReference type="InterPro" id="IPR036425">
    <property type="entry name" value="MoaB/Mog-like_dom_sf"/>
</dbReference>